<protein>
    <submittedName>
        <fullName evidence="1">Uncharacterized protein</fullName>
    </submittedName>
</protein>
<dbReference type="EMBL" id="MN739616">
    <property type="protein sequence ID" value="QHT16154.1"/>
    <property type="molecule type" value="Genomic_DNA"/>
</dbReference>
<accession>A0A6C0DIR2</accession>
<sequence length="57" mass="6549">MRKRANLANALAIRDKKNTYSFSIGNVSFIDKHRVFFEGEETSNTPKLVNGYTFGFF</sequence>
<evidence type="ECO:0000313" key="1">
    <source>
        <dbReference type="EMBL" id="QHT16154.1"/>
    </source>
</evidence>
<proteinExistence type="predicted"/>
<name>A0A6C0DIR2_9ZZZZ</name>
<organism evidence="1">
    <name type="scientific">viral metagenome</name>
    <dbReference type="NCBI Taxonomy" id="1070528"/>
    <lineage>
        <taxon>unclassified sequences</taxon>
        <taxon>metagenomes</taxon>
        <taxon>organismal metagenomes</taxon>
    </lineage>
</organism>
<dbReference type="AlphaFoldDB" id="A0A6C0DIR2"/>
<reference evidence="1" key="1">
    <citation type="journal article" date="2020" name="Nature">
        <title>Giant virus diversity and host interactions through global metagenomics.</title>
        <authorList>
            <person name="Schulz F."/>
            <person name="Roux S."/>
            <person name="Paez-Espino D."/>
            <person name="Jungbluth S."/>
            <person name="Walsh D.A."/>
            <person name="Denef V.J."/>
            <person name="McMahon K.D."/>
            <person name="Konstantinidis K.T."/>
            <person name="Eloe-Fadrosh E.A."/>
            <person name="Kyrpides N.C."/>
            <person name="Woyke T."/>
        </authorList>
    </citation>
    <scope>NUCLEOTIDE SEQUENCE</scope>
    <source>
        <strain evidence="1">GVMAG-M-3300023174-182</strain>
    </source>
</reference>